<proteinExistence type="predicted"/>
<evidence type="ECO:0000313" key="2">
    <source>
        <dbReference type="EMBL" id="KAF3328449.1"/>
    </source>
</evidence>
<dbReference type="OrthoDB" id="1933187at2759"/>
<sequence length="476" mass="53550">MLNKSRSRAKSAFRRPMSDVTNEGWDNRARFLKTEANQTVERKGSLDRLLVVRSDLSDLISQIDNLVAQAISKKKYQRKDTKRLNLSLPWFARLQEALTSTTTVTSKNQIKTHSTPFPVKTKLPSKTDTPQQNLTISHSTPFPVKTKLPSKTDTPRQNLTISQSLTNTSTMSLKSQIENHTTPYPYKRAQQSLLTSKTDSMQLDLLVSPSPLVPLRGDYCTAIDGGKQLFLLTPLQKSQFEVSKAAPPTKTLLPDTSTFKTHERHGKDGVPITESMSKVRFCSTSNTVLPTKPLPNIPVTSTSKNCEKDVKDRVPLAEPVREAGFYGLSKSVPDVSGGKMHEKHEKFGVPISKPVHDLKVINQKKEVSDTLDWFFSPPKTCVLMEPSDEQRRSNWKTLKESSTPVDKNKRYGDSCEKNWNNLYMSATCTKKGETTLKRELWTRFEAVSTGDLRLNTDIFQNEDGKGFLDLLDEASN</sequence>
<evidence type="ECO:0000313" key="3">
    <source>
        <dbReference type="Proteomes" id="UP000623129"/>
    </source>
</evidence>
<feature type="region of interest" description="Disordered" evidence="1">
    <location>
        <begin position="115"/>
        <end position="156"/>
    </location>
</feature>
<keyword evidence="3" id="KW-1185">Reference proteome</keyword>
<feature type="region of interest" description="Disordered" evidence="1">
    <location>
        <begin position="246"/>
        <end position="270"/>
    </location>
</feature>
<dbReference type="PANTHER" id="PTHR37238">
    <property type="entry name" value="OS05G0532500 PROTEIN"/>
    <property type="match status" value="1"/>
</dbReference>
<feature type="compositionally biased region" description="Polar residues" evidence="1">
    <location>
        <begin position="124"/>
        <end position="140"/>
    </location>
</feature>
<organism evidence="2 3">
    <name type="scientific">Carex littledalei</name>
    <dbReference type="NCBI Taxonomy" id="544730"/>
    <lineage>
        <taxon>Eukaryota</taxon>
        <taxon>Viridiplantae</taxon>
        <taxon>Streptophyta</taxon>
        <taxon>Embryophyta</taxon>
        <taxon>Tracheophyta</taxon>
        <taxon>Spermatophyta</taxon>
        <taxon>Magnoliopsida</taxon>
        <taxon>Liliopsida</taxon>
        <taxon>Poales</taxon>
        <taxon>Cyperaceae</taxon>
        <taxon>Cyperoideae</taxon>
        <taxon>Cariceae</taxon>
        <taxon>Carex</taxon>
        <taxon>Carex subgen. Euthyceras</taxon>
    </lineage>
</organism>
<gene>
    <name evidence="2" type="ORF">FCM35_KLT07055</name>
</gene>
<dbReference type="Proteomes" id="UP000623129">
    <property type="component" value="Unassembled WGS sequence"/>
</dbReference>
<name>A0A833QSI4_9POAL</name>
<dbReference type="EMBL" id="SWLB01000016">
    <property type="protein sequence ID" value="KAF3328449.1"/>
    <property type="molecule type" value="Genomic_DNA"/>
</dbReference>
<protein>
    <submittedName>
        <fullName evidence="2">Uncharacterized protein</fullName>
    </submittedName>
</protein>
<reference evidence="2" key="1">
    <citation type="submission" date="2020-01" db="EMBL/GenBank/DDBJ databases">
        <title>Genome sequence of Kobresia littledalei, the first chromosome-level genome in the family Cyperaceae.</title>
        <authorList>
            <person name="Qu G."/>
        </authorList>
    </citation>
    <scope>NUCLEOTIDE SEQUENCE</scope>
    <source>
        <strain evidence="2">C.B.Clarke</strain>
        <tissue evidence="2">Leaf</tissue>
    </source>
</reference>
<evidence type="ECO:0000256" key="1">
    <source>
        <dbReference type="SAM" id="MobiDB-lite"/>
    </source>
</evidence>
<dbReference type="AlphaFoldDB" id="A0A833QSI4"/>
<accession>A0A833QSI4</accession>
<comment type="caution">
    <text evidence="2">The sequence shown here is derived from an EMBL/GenBank/DDBJ whole genome shotgun (WGS) entry which is preliminary data.</text>
</comment>